<sequence length="725" mass="80980">MASTSTRSARPPFNSSSPSSSSQANLRNQEDKLKGSTAARNPISVRLHKVLATNYDDPAIREALETLSDLYRNRDDVGKRASEEVGSSQTGGSIAVEKLTVGSGIAARARKNLRRDAEIKLTQSTQQFLKAFKEVDSKLDGLQEHIDAMQSRCDEAQGQLQSTNEECKSLLDRAGGLRSARHAVNDRQFAVDSFIIRFSLTENEINTLQSRDIQVDANFFRTMRKADRIIQDARVLMSGDEGPSKAGVEIISTTSQQLEQGYDKIARWCALEFRQFVRDAQLDVSPLMREAVKWLRNRPELLTDALSVLAQTRQATLLNTFMDALTRGGPGGIPRPIEIHAHDPLRYVGDMLAWVHQAIAGEREFLEALFDVKGEDRMVGSVRIFKESEEEEWIQDLMDKAFEKLRSPLRLRVRQTIRSQESSITTYKVANLLTFYNTTMQRTIGEKAGLSNTLNEISDEAYGVFFDTLEAQARNLARTILPDNQDVQPPATLLDHTQILREIISVYTGSLLGNESMDEKREGFRSVLDLTVDASISMCSSVADARKVQKPTWDKDTFLLNCLDHLLVVLRPHDFADYKVKALQDEIESRADLLASDHYQNIIHEAGLADCLAVCNDKTSNEPLSHIGAMQPRELASHLQAFAQWLSSPDVVRSPRLAHLNDQRLADRVHREALRSLAAAYEKVCVEVRKPENRYEAANTVLGGARPFGSLNALRQIMGVGEGSG</sequence>
<evidence type="ECO:0000259" key="13">
    <source>
        <dbReference type="Pfam" id="PF06419"/>
    </source>
</evidence>
<evidence type="ECO:0000313" key="15">
    <source>
        <dbReference type="EMBL" id="KLO18863.1"/>
    </source>
</evidence>
<evidence type="ECO:0000313" key="16">
    <source>
        <dbReference type="Proteomes" id="UP000053477"/>
    </source>
</evidence>
<evidence type="ECO:0000256" key="6">
    <source>
        <dbReference type="ARBA" id="ARBA00023034"/>
    </source>
</evidence>
<evidence type="ECO:0000256" key="3">
    <source>
        <dbReference type="ARBA" id="ARBA00020973"/>
    </source>
</evidence>
<dbReference type="InterPro" id="IPR048369">
    <property type="entry name" value="COG6_C"/>
</dbReference>
<evidence type="ECO:0000259" key="14">
    <source>
        <dbReference type="Pfam" id="PF20653"/>
    </source>
</evidence>
<name>A0A0H2SAU2_9AGAM</name>
<gene>
    <name evidence="15" type="ORF">SCHPADRAFT_899424</name>
</gene>
<dbReference type="InParanoid" id="A0A0H2SAU2"/>
<evidence type="ECO:0000256" key="5">
    <source>
        <dbReference type="ARBA" id="ARBA00022927"/>
    </source>
</evidence>
<evidence type="ECO:0000256" key="12">
    <source>
        <dbReference type="SAM" id="MobiDB-lite"/>
    </source>
</evidence>
<protein>
    <recommendedName>
        <fullName evidence="3 10">Conserved oligomeric Golgi complex subunit 6</fullName>
        <shortName evidence="10">COG complex subunit 6</shortName>
    </recommendedName>
    <alternativeName>
        <fullName evidence="8 10">Component of oligomeric Golgi complex 6</fullName>
    </alternativeName>
</protein>
<dbReference type="Pfam" id="PF06419">
    <property type="entry name" value="COG6_N"/>
    <property type="match status" value="1"/>
</dbReference>
<dbReference type="GO" id="GO:0017119">
    <property type="term" value="C:Golgi transport complex"/>
    <property type="evidence" value="ECO:0007669"/>
    <property type="project" value="UniProtKB-UniRule"/>
</dbReference>
<keyword evidence="6 10" id="KW-0333">Golgi apparatus</keyword>
<comment type="function">
    <text evidence="9">Acts as a component of the peripheral membrane COG complex that is involved in intra-Golgi protein trafficking. COG is located at the cis-Golgi, and regulates tethering of retrograde intra-Golgi vesicles and possibly a number of other membrane trafficking events.</text>
</comment>
<dbReference type="Pfam" id="PF20653">
    <property type="entry name" value="COG6_C"/>
    <property type="match status" value="1"/>
</dbReference>
<feature type="domain" description="Conserved Oligomeric Golgi complex subunit 6 C-terminal" evidence="14">
    <location>
        <begin position="245"/>
        <end position="701"/>
    </location>
</feature>
<keyword evidence="7 10" id="KW-0472">Membrane</keyword>
<evidence type="ECO:0000256" key="9">
    <source>
        <dbReference type="ARBA" id="ARBA00043873"/>
    </source>
</evidence>
<dbReference type="InterPro" id="IPR048368">
    <property type="entry name" value="COG6_N"/>
</dbReference>
<evidence type="ECO:0000256" key="11">
    <source>
        <dbReference type="SAM" id="Coils"/>
    </source>
</evidence>
<dbReference type="EMBL" id="KQ085891">
    <property type="protein sequence ID" value="KLO18863.1"/>
    <property type="molecule type" value="Genomic_DNA"/>
</dbReference>
<dbReference type="GO" id="GO:0006891">
    <property type="term" value="P:intra-Golgi vesicle-mediated transport"/>
    <property type="evidence" value="ECO:0007669"/>
    <property type="project" value="UniProtKB-UniRule"/>
</dbReference>
<reference evidence="15 16" key="1">
    <citation type="submission" date="2015-04" db="EMBL/GenBank/DDBJ databases">
        <title>Complete genome sequence of Schizopora paradoxa KUC8140, a cosmopolitan wood degrader in East Asia.</title>
        <authorList>
            <consortium name="DOE Joint Genome Institute"/>
            <person name="Min B."/>
            <person name="Park H."/>
            <person name="Jang Y."/>
            <person name="Kim J.-J."/>
            <person name="Kim K.H."/>
            <person name="Pangilinan J."/>
            <person name="Lipzen A."/>
            <person name="Riley R."/>
            <person name="Grigoriev I.V."/>
            <person name="Spatafora J.W."/>
            <person name="Choi I.-G."/>
        </authorList>
    </citation>
    <scope>NUCLEOTIDE SEQUENCE [LARGE SCALE GENOMIC DNA]</scope>
    <source>
        <strain evidence="15 16">KUC8140</strain>
    </source>
</reference>
<dbReference type="SMART" id="SM01087">
    <property type="entry name" value="COG6"/>
    <property type="match status" value="1"/>
</dbReference>
<comment type="subunit">
    <text evidence="10">Component of the conserved oligomeric Golgi complex.</text>
</comment>
<dbReference type="GO" id="GO:0015031">
    <property type="term" value="P:protein transport"/>
    <property type="evidence" value="ECO:0007669"/>
    <property type="project" value="UniProtKB-KW"/>
</dbReference>
<comment type="subcellular location">
    <subcellularLocation>
        <location evidence="1 10">Golgi apparatus membrane</location>
        <topology evidence="1 10">Peripheral membrane protein</topology>
    </subcellularLocation>
</comment>
<dbReference type="GO" id="GO:0000139">
    <property type="term" value="C:Golgi membrane"/>
    <property type="evidence" value="ECO:0007669"/>
    <property type="project" value="UniProtKB-SubCell"/>
</dbReference>
<feature type="region of interest" description="Disordered" evidence="12">
    <location>
        <begin position="1"/>
        <end position="39"/>
    </location>
</feature>
<comment type="function">
    <text evidence="10">Acts as component of the peripheral membrane COG complex that is involved in intra-Golgi protein trafficking. COG is located at the cis-Golgi, and regulates tethering of retrograde intra-Golgi vesicles and possibly a number of other membrane trafficking events.</text>
</comment>
<evidence type="ECO:0000256" key="1">
    <source>
        <dbReference type="ARBA" id="ARBA00004395"/>
    </source>
</evidence>
<dbReference type="PANTHER" id="PTHR21506">
    <property type="entry name" value="COMPONENT OF OLIGOMERIC GOLGI COMPLEX 6"/>
    <property type="match status" value="1"/>
</dbReference>
<dbReference type="STRING" id="27342.A0A0H2SAU2"/>
<dbReference type="InterPro" id="IPR010490">
    <property type="entry name" value="COG6"/>
</dbReference>
<keyword evidence="5 10" id="KW-0653">Protein transport</keyword>
<accession>A0A0H2SAU2</accession>
<organism evidence="15 16">
    <name type="scientific">Schizopora paradoxa</name>
    <dbReference type="NCBI Taxonomy" id="27342"/>
    <lineage>
        <taxon>Eukaryota</taxon>
        <taxon>Fungi</taxon>
        <taxon>Dikarya</taxon>
        <taxon>Basidiomycota</taxon>
        <taxon>Agaricomycotina</taxon>
        <taxon>Agaricomycetes</taxon>
        <taxon>Hymenochaetales</taxon>
        <taxon>Schizoporaceae</taxon>
        <taxon>Schizopora</taxon>
    </lineage>
</organism>
<dbReference type="Proteomes" id="UP000053477">
    <property type="component" value="Unassembled WGS sequence"/>
</dbReference>
<dbReference type="AlphaFoldDB" id="A0A0H2SAU2"/>
<dbReference type="OrthoDB" id="272987at2759"/>
<feature type="coiled-coil region" evidence="11">
    <location>
        <begin position="139"/>
        <end position="173"/>
    </location>
</feature>
<evidence type="ECO:0000256" key="10">
    <source>
        <dbReference type="RuleBase" id="RU365075"/>
    </source>
</evidence>
<proteinExistence type="inferred from homology"/>
<keyword evidence="11" id="KW-0175">Coiled coil</keyword>
<keyword evidence="4 10" id="KW-0813">Transport</keyword>
<evidence type="ECO:0000256" key="8">
    <source>
        <dbReference type="ARBA" id="ARBA00031348"/>
    </source>
</evidence>
<evidence type="ECO:0000256" key="7">
    <source>
        <dbReference type="ARBA" id="ARBA00023136"/>
    </source>
</evidence>
<comment type="similarity">
    <text evidence="2 10">Belongs to the COG6 family.</text>
</comment>
<feature type="domain" description="Conserved oligomeric complex COG6 N-terminal" evidence="13">
    <location>
        <begin position="107"/>
        <end position="210"/>
    </location>
</feature>
<dbReference type="PANTHER" id="PTHR21506:SF0">
    <property type="entry name" value="CONSERVED OLIGOMERIC GOLGI COMPLEX SUBUNIT 6"/>
    <property type="match status" value="1"/>
</dbReference>
<keyword evidence="16" id="KW-1185">Reference proteome</keyword>
<dbReference type="FunCoup" id="A0A0H2SAU2">
    <property type="interactions" value="265"/>
</dbReference>
<evidence type="ECO:0000256" key="2">
    <source>
        <dbReference type="ARBA" id="ARBA00011023"/>
    </source>
</evidence>
<evidence type="ECO:0000256" key="4">
    <source>
        <dbReference type="ARBA" id="ARBA00022448"/>
    </source>
</evidence>